<dbReference type="RefSeq" id="XP_053016331.1">
    <property type="nucleotide sequence ID" value="XM_053165107.1"/>
</dbReference>
<keyword evidence="2" id="KW-0732">Signal</keyword>
<evidence type="ECO:0000313" key="4">
    <source>
        <dbReference type="Proteomes" id="UP001164743"/>
    </source>
</evidence>
<proteinExistence type="predicted"/>
<feature type="signal peptide" evidence="2">
    <location>
        <begin position="1"/>
        <end position="22"/>
    </location>
</feature>
<accession>A0ABY7C6P2</accession>
<name>A0ABY7C6P2_9BASI</name>
<feature type="region of interest" description="Disordered" evidence="1">
    <location>
        <begin position="61"/>
        <end position="82"/>
    </location>
</feature>
<sequence>MRKNVLFLLSKWLVFLVSKSKGVPAMVGMGSTDCDAFGPSGIDNIDWDLLGGFHDYISGSTSPGQLSQGGDRSGSSLRDVKAGDPSTCWVTLMSGEYEKLTHGVPHAIQIGSDRGRSVTDPAKNIDFHLFKSGQWKATQGSRYFTIRNNSPTHSVAYTLYHPDTREFLPERQLNPRGQKVVAINFDEGKILVNVKQGHQVIWLGPADAAGGIVERRAWLIRQT</sequence>
<feature type="compositionally biased region" description="Polar residues" evidence="1">
    <location>
        <begin position="61"/>
        <end position="76"/>
    </location>
</feature>
<evidence type="ECO:0000256" key="1">
    <source>
        <dbReference type="SAM" id="MobiDB-lite"/>
    </source>
</evidence>
<reference evidence="3" key="1">
    <citation type="submission" date="2022-10" db="EMBL/GenBank/DDBJ databases">
        <title>Puccinia triticina Genome sequencing and assembly.</title>
        <authorList>
            <person name="Li C."/>
        </authorList>
    </citation>
    <scope>NUCLEOTIDE SEQUENCE</scope>
    <source>
        <strain evidence="3">Pt15</strain>
    </source>
</reference>
<protein>
    <submittedName>
        <fullName evidence="3">Uncharacterized protein</fullName>
    </submittedName>
</protein>
<organism evidence="3 4">
    <name type="scientific">Puccinia triticina</name>
    <dbReference type="NCBI Taxonomy" id="208348"/>
    <lineage>
        <taxon>Eukaryota</taxon>
        <taxon>Fungi</taxon>
        <taxon>Dikarya</taxon>
        <taxon>Basidiomycota</taxon>
        <taxon>Pucciniomycotina</taxon>
        <taxon>Pucciniomycetes</taxon>
        <taxon>Pucciniales</taxon>
        <taxon>Pucciniaceae</taxon>
        <taxon>Puccinia</taxon>
    </lineage>
</organism>
<dbReference type="GeneID" id="77806002"/>
<evidence type="ECO:0000313" key="3">
    <source>
        <dbReference type="EMBL" id="WAQ80776.1"/>
    </source>
</evidence>
<dbReference type="Proteomes" id="UP001164743">
    <property type="component" value="Chromosome 1A"/>
</dbReference>
<keyword evidence="4" id="KW-1185">Reference proteome</keyword>
<gene>
    <name evidence="3" type="ORF">PtA15_1A114</name>
</gene>
<dbReference type="EMBL" id="CP110421">
    <property type="protein sequence ID" value="WAQ80776.1"/>
    <property type="molecule type" value="Genomic_DNA"/>
</dbReference>
<feature type="chain" id="PRO_5045386772" evidence="2">
    <location>
        <begin position="23"/>
        <end position="223"/>
    </location>
</feature>
<evidence type="ECO:0000256" key="2">
    <source>
        <dbReference type="SAM" id="SignalP"/>
    </source>
</evidence>